<dbReference type="InterPro" id="IPR011032">
    <property type="entry name" value="GroES-like_sf"/>
</dbReference>
<dbReference type="AlphaFoldDB" id="A0A2P8E2F0"/>
<dbReference type="GO" id="GO:0003960">
    <property type="term" value="F:quinone reductase (NADPH) activity"/>
    <property type="evidence" value="ECO:0007669"/>
    <property type="project" value="InterPro"/>
</dbReference>
<dbReference type="Proteomes" id="UP000243528">
    <property type="component" value="Unassembled WGS sequence"/>
</dbReference>
<dbReference type="Pfam" id="PF00107">
    <property type="entry name" value="ADH_zinc_N"/>
    <property type="match status" value="1"/>
</dbReference>
<evidence type="ECO:0000256" key="1">
    <source>
        <dbReference type="ARBA" id="ARBA00022857"/>
    </source>
</evidence>
<dbReference type="InterPro" id="IPR013149">
    <property type="entry name" value="ADH-like_C"/>
</dbReference>
<dbReference type="InterPro" id="IPR036291">
    <property type="entry name" value="NAD(P)-bd_dom_sf"/>
</dbReference>
<sequence length="325" mass="33793">MRAVRAMRAGGPEVLEVAELDQPSPGPGDVLVEVAAAGVNFIDTYRRSGVYPMSYPHTVGTEGAGVVTRVGADVTGVGVGDRVAWASAEGSYAEYQVVPAAQVVPVPDELDLSTAAAALLQGITAHFLVNSTYRVGADDDVLVHAAAGGVGLLVVQLAHARGATVIGTVSTADKERRARAAGADHVIRYTEVDDVAGEVRALTAGRGVTVAYDGVGRDTFDASLAALRRRGMLVLFGGSSGQVQPLDPQRLNRGGSLYLTRPTIGDYMADRDELLHRAGEVFGALIDGRLTVTVAGHFTFEKAADAHSALEGRHTSGKLVMVPQG</sequence>
<dbReference type="Gene3D" id="3.40.50.720">
    <property type="entry name" value="NAD(P)-binding Rossmann-like Domain"/>
    <property type="match status" value="1"/>
</dbReference>
<evidence type="ECO:0000259" key="3">
    <source>
        <dbReference type="SMART" id="SM00829"/>
    </source>
</evidence>
<dbReference type="InterPro" id="IPR013154">
    <property type="entry name" value="ADH-like_N"/>
</dbReference>
<feature type="domain" description="Enoyl reductase (ER)" evidence="3">
    <location>
        <begin position="10"/>
        <end position="321"/>
    </location>
</feature>
<keyword evidence="2" id="KW-0560">Oxidoreductase</keyword>
<dbReference type="FunFam" id="3.40.50.720:FF:000053">
    <property type="entry name" value="Quinone oxidoreductase 1"/>
    <property type="match status" value="1"/>
</dbReference>
<evidence type="ECO:0000256" key="2">
    <source>
        <dbReference type="ARBA" id="ARBA00023002"/>
    </source>
</evidence>
<accession>A0A2P8E2F0</accession>
<dbReference type="GO" id="GO:0005829">
    <property type="term" value="C:cytosol"/>
    <property type="evidence" value="ECO:0007669"/>
    <property type="project" value="TreeGrafter"/>
</dbReference>
<dbReference type="RefSeq" id="WP_106537383.1">
    <property type="nucleotide sequence ID" value="NZ_PYGE01000007.1"/>
</dbReference>
<dbReference type="InterPro" id="IPR047618">
    <property type="entry name" value="QOR-like"/>
</dbReference>
<keyword evidence="1" id="KW-0521">NADP</keyword>
<dbReference type="Pfam" id="PF08240">
    <property type="entry name" value="ADH_N"/>
    <property type="match status" value="1"/>
</dbReference>
<evidence type="ECO:0000313" key="4">
    <source>
        <dbReference type="EMBL" id="PSL03633.1"/>
    </source>
</evidence>
<protein>
    <submittedName>
        <fullName evidence="4">NADPH2:quinone reductase</fullName>
    </submittedName>
</protein>
<dbReference type="Gene3D" id="3.90.180.10">
    <property type="entry name" value="Medium-chain alcohol dehydrogenases, catalytic domain"/>
    <property type="match status" value="1"/>
</dbReference>
<name>A0A2P8E2F0_9ACTN</name>
<organism evidence="4 5">
    <name type="scientific">Haloactinopolyspora alba</name>
    <dbReference type="NCBI Taxonomy" id="648780"/>
    <lineage>
        <taxon>Bacteria</taxon>
        <taxon>Bacillati</taxon>
        <taxon>Actinomycetota</taxon>
        <taxon>Actinomycetes</taxon>
        <taxon>Jiangellales</taxon>
        <taxon>Jiangellaceae</taxon>
        <taxon>Haloactinopolyspora</taxon>
    </lineage>
</organism>
<dbReference type="OrthoDB" id="9792162at2"/>
<dbReference type="SMART" id="SM00829">
    <property type="entry name" value="PKS_ER"/>
    <property type="match status" value="1"/>
</dbReference>
<comment type="caution">
    <text evidence="4">The sequence shown here is derived from an EMBL/GenBank/DDBJ whole genome shotgun (WGS) entry which is preliminary data.</text>
</comment>
<dbReference type="PANTHER" id="PTHR48106:SF13">
    <property type="entry name" value="QUINONE OXIDOREDUCTASE-RELATED"/>
    <property type="match status" value="1"/>
</dbReference>
<dbReference type="GO" id="GO:0035925">
    <property type="term" value="F:mRNA 3'-UTR AU-rich region binding"/>
    <property type="evidence" value="ECO:0007669"/>
    <property type="project" value="TreeGrafter"/>
</dbReference>
<dbReference type="CDD" id="cd05286">
    <property type="entry name" value="QOR2"/>
    <property type="match status" value="1"/>
</dbReference>
<dbReference type="InterPro" id="IPR020843">
    <property type="entry name" value="ER"/>
</dbReference>
<dbReference type="PANTHER" id="PTHR48106">
    <property type="entry name" value="QUINONE OXIDOREDUCTASE PIG3-RELATED"/>
    <property type="match status" value="1"/>
</dbReference>
<dbReference type="SUPFAM" id="SSF51735">
    <property type="entry name" value="NAD(P)-binding Rossmann-fold domains"/>
    <property type="match status" value="1"/>
</dbReference>
<proteinExistence type="predicted"/>
<reference evidence="4 5" key="1">
    <citation type="submission" date="2018-03" db="EMBL/GenBank/DDBJ databases">
        <title>Genomic Encyclopedia of Archaeal and Bacterial Type Strains, Phase II (KMG-II): from individual species to whole genera.</title>
        <authorList>
            <person name="Goeker M."/>
        </authorList>
    </citation>
    <scope>NUCLEOTIDE SEQUENCE [LARGE SCALE GENOMIC DNA]</scope>
    <source>
        <strain evidence="4 5">DSM 45211</strain>
    </source>
</reference>
<dbReference type="SUPFAM" id="SSF50129">
    <property type="entry name" value="GroES-like"/>
    <property type="match status" value="1"/>
</dbReference>
<gene>
    <name evidence="4" type="ORF">CLV30_107114</name>
</gene>
<keyword evidence="5" id="KW-1185">Reference proteome</keyword>
<dbReference type="GO" id="GO:0070402">
    <property type="term" value="F:NADPH binding"/>
    <property type="evidence" value="ECO:0007669"/>
    <property type="project" value="TreeGrafter"/>
</dbReference>
<dbReference type="EMBL" id="PYGE01000007">
    <property type="protein sequence ID" value="PSL03633.1"/>
    <property type="molecule type" value="Genomic_DNA"/>
</dbReference>
<evidence type="ECO:0000313" key="5">
    <source>
        <dbReference type="Proteomes" id="UP000243528"/>
    </source>
</evidence>